<dbReference type="PANTHER" id="PTHR43401:SF5">
    <property type="entry name" value="ALCOHOL DEHYDROGENASE-RELATED"/>
    <property type="match status" value="1"/>
</dbReference>
<evidence type="ECO:0000256" key="12">
    <source>
        <dbReference type="RuleBase" id="RU361277"/>
    </source>
</evidence>
<dbReference type="PANTHER" id="PTHR43401">
    <property type="entry name" value="L-THREONINE 3-DEHYDROGENASE"/>
    <property type="match status" value="1"/>
</dbReference>
<dbReference type="GO" id="GO:0008270">
    <property type="term" value="F:zinc ion binding"/>
    <property type="evidence" value="ECO:0007669"/>
    <property type="project" value="InterPro"/>
</dbReference>
<dbReference type="Pfam" id="PF08240">
    <property type="entry name" value="ADH_N"/>
    <property type="match status" value="1"/>
</dbReference>
<dbReference type="GO" id="GO:0016491">
    <property type="term" value="F:oxidoreductase activity"/>
    <property type="evidence" value="ECO:0007669"/>
    <property type="project" value="UniProtKB-KW"/>
</dbReference>
<sequence length="362" mass="37212">MKAILYEEFGQIPELRTVPDPTPSPTGAVIEVAATGLCRSDWHAWRGHDSGVGLPHVGGHEFAGTVVSVGAEVRRPWVGRRVTVPFVCGCGTCAECATGNQQVCERQTQPGFTHWGSFAEYVTIEHADGNLVPLPDSLDAATAASLGCRFGTAFRAVLRQGRASAGEWVAVHGCGGAGLSAVMIAVASGCRVVAVDISADVLAFARELGATATVDASAVPDAGAAVTEITGGGAALSLDCLGHPQTCEASVRSLRRRGRHVQVGLMPPERGAAAVPMDRVVAYELELLGSHGVQAHEYPAMLAMTEAGTLRPDLLIRRRIGLSDGPEALTAMDAPVPGVPGVTVIDVGGDVAGGAESETDGA</sequence>
<dbReference type="InterPro" id="IPR050129">
    <property type="entry name" value="Zn_alcohol_dh"/>
</dbReference>
<evidence type="ECO:0000256" key="9">
    <source>
        <dbReference type="ARBA" id="ARBA00039387"/>
    </source>
</evidence>
<dbReference type="InterPro" id="IPR013149">
    <property type="entry name" value="ADH-like_C"/>
</dbReference>
<dbReference type="AlphaFoldDB" id="A0A8T4IPC5"/>
<dbReference type="InterPro" id="IPR002328">
    <property type="entry name" value="ADH_Zn_CS"/>
</dbReference>
<comment type="cofactor">
    <cofactor evidence="1 12">
        <name>Zn(2+)</name>
        <dbReference type="ChEBI" id="CHEBI:29105"/>
    </cofactor>
</comment>
<dbReference type="EC" id="1.1.1.329" evidence="8"/>
<evidence type="ECO:0000256" key="1">
    <source>
        <dbReference type="ARBA" id="ARBA00001947"/>
    </source>
</evidence>
<evidence type="ECO:0000256" key="2">
    <source>
        <dbReference type="ARBA" id="ARBA00022723"/>
    </source>
</evidence>
<reference evidence="14" key="1">
    <citation type="submission" date="2021-04" db="EMBL/GenBank/DDBJ databases">
        <title>Sequencing of actinobacteria type strains.</title>
        <authorList>
            <person name="Nguyen G.-S."/>
            <person name="Wentzel A."/>
        </authorList>
    </citation>
    <scope>NUCLEOTIDE SEQUENCE</scope>
    <source>
        <strain evidence="14">DSM 42095</strain>
    </source>
</reference>
<protein>
    <recommendedName>
        <fullName evidence="9">2-deoxy-scyllo-inosamine dehydrogenase</fullName>
        <ecNumber evidence="8">1.1.1.329</ecNumber>
    </recommendedName>
</protein>
<dbReference type="InterPro" id="IPR036291">
    <property type="entry name" value="NAD(P)-bd_dom_sf"/>
</dbReference>
<evidence type="ECO:0000256" key="7">
    <source>
        <dbReference type="ARBA" id="ARBA00038004"/>
    </source>
</evidence>
<dbReference type="InterPro" id="IPR013154">
    <property type="entry name" value="ADH-like_N"/>
</dbReference>
<comment type="pathway">
    <text evidence="6">Metabolic intermediate biosynthesis; 2-deoxystreptamine biosynthesis; 2-deoxystreptamine from D-glucose 6-phosphate: step 3/4.</text>
</comment>
<comment type="catalytic activity">
    <reaction evidence="10">
        <text>2-deoxy-scyllo-inosamine + NAD(+) = 3-amino-2,3-dideoxy-scyllo-inosose + NADH + H(+)</text>
        <dbReference type="Rhea" id="RHEA:33883"/>
        <dbReference type="ChEBI" id="CHEBI:15378"/>
        <dbReference type="ChEBI" id="CHEBI:57540"/>
        <dbReference type="ChEBI" id="CHEBI:57945"/>
        <dbReference type="ChEBI" id="CHEBI:65002"/>
        <dbReference type="ChEBI" id="CHEBI:65003"/>
        <dbReference type="EC" id="1.1.1.329"/>
    </reaction>
</comment>
<evidence type="ECO:0000256" key="8">
    <source>
        <dbReference type="ARBA" id="ARBA00039102"/>
    </source>
</evidence>
<dbReference type="Gene3D" id="3.40.50.720">
    <property type="entry name" value="NAD(P)-binding Rossmann-like Domain"/>
    <property type="match status" value="1"/>
</dbReference>
<keyword evidence="4" id="KW-0560">Oxidoreductase</keyword>
<dbReference type="EMBL" id="JAGSMN010000193">
    <property type="protein sequence ID" value="MBR7673290.1"/>
    <property type="molecule type" value="Genomic_DNA"/>
</dbReference>
<evidence type="ECO:0000256" key="3">
    <source>
        <dbReference type="ARBA" id="ARBA00022833"/>
    </source>
</evidence>
<dbReference type="InterPro" id="IPR020843">
    <property type="entry name" value="ER"/>
</dbReference>
<evidence type="ECO:0000313" key="15">
    <source>
        <dbReference type="Proteomes" id="UP000675554"/>
    </source>
</evidence>
<evidence type="ECO:0000256" key="6">
    <source>
        <dbReference type="ARBA" id="ARBA00037908"/>
    </source>
</evidence>
<accession>A0A8T4IPC5</accession>
<comment type="similarity">
    <text evidence="7">Belongs to the zinc-containing alcohol dehydrogenase family. DOIA dehydrogenase subfamily.</text>
</comment>
<keyword evidence="2 12" id="KW-0479">Metal-binding</keyword>
<evidence type="ECO:0000256" key="5">
    <source>
        <dbReference type="ARBA" id="ARBA00037678"/>
    </source>
</evidence>
<dbReference type="SUPFAM" id="SSF51735">
    <property type="entry name" value="NAD(P)-binding Rossmann-fold domains"/>
    <property type="match status" value="1"/>
</dbReference>
<comment type="function">
    <text evidence="5">Catalyzes the oxidation of 2-deoxy-scyllo-inosamine (DOIA) with NAD(+) or NADP(+), forming 3-amino-2,3-dideoxy-scyllo-inosose (amino-DOI).</text>
</comment>
<dbReference type="CDD" id="cd08260">
    <property type="entry name" value="Zn_ADH6"/>
    <property type="match status" value="1"/>
</dbReference>
<dbReference type="InterPro" id="IPR011032">
    <property type="entry name" value="GroES-like_sf"/>
</dbReference>
<name>A0A8T4IPC5_9ACTN</name>
<dbReference type="Gene3D" id="3.90.180.10">
    <property type="entry name" value="Medium-chain alcohol dehydrogenases, catalytic domain"/>
    <property type="match status" value="1"/>
</dbReference>
<dbReference type="Pfam" id="PF00107">
    <property type="entry name" value="ADH_zinc_N"/>
    <property type="match status" value="1"/>
</dbReference>
<evidence type="ECO:0000313" key="14">
    <source>
        <dbReference type="EMBL" id="MBR7673290.1"/>
    </source>
</evidence>
<keyword evidence="3 12" id="KW-0862">Zinc</keyword>
<gene>
    <name evidence="14" type="ORF">KDA82_09720</name>
</gene>
<comment type="catalytic activity">
    <reaction evidence="11">
        <text>2-deoxy-scyllo-inosamine + NADP(+) = 3-amino-2,3-dideoxy-scyllo-inosose + NADPH + H(+)</text>
        <dbReference type="Rhea" id="RHEA:33879"/>
        <dbReference type="ChEBI" id="CHEBI:15378"/>
        <dbReference type="ChEBI" id="CHEBI:57783"/>
        <dbReference type="ChEBI" id="CHEBI:58349"/>
        <dbReference type="ChEBI" id="CHEBI:65002"/>
        <dbReference type="ChEBI" id="CHEBI:65003"/>
        <dbReference type="EC" id="1.1.1.329"/>
    </reaction>
</comment>
<dbReference type="PROSITE" id="PS00059">
    <property type="entry name" value="ADH_ZINC"/>
    <property type="match status" value="1"/>
</dbReference>
<evidence type="ECO:0000256" key="10">
    <source>
        <dbReference type="ARBA" id="ARBA00048685"/>
    </source>
</evidence>
<dbReference type="SUPFAM" id="SSF50129">
    <property type="entry name" value="GroES-like"/>
    <property type="match status" value="1"/>
</dbReference>
<organism evidence="14 15">
    <name type="scientific">Streptomyces daliensis</name>
    <dbReference type="NCBI Taxonomy" id="299421"/>
    <lineage>
        <taxon>Bacteria</taxon>
        <taxon>Bacillati</taxon>
        <taxon>Actinomycetota</taxon>
        <taxon>Actinomycetes</taxon>
        <taxon>Kitasatosporales</taxon>
        <taxon>Streptomycetaceae</taxon>
        <taxon>Streptomyces</taxon>
    </lineage>
</organism>
<keyword evidence="15" id="KW-1185">Reference proteome</keyword>
<dbReference type="SMART" id="SM00829">
    <property type="entry name" value="PKS_ER"/>
    <property type="match status" value="1"/>
</dbReference>
<evidence type="ECO:0000256" key="11">
    <source>
        <dbReference type="ARBA" id="ARBA00049085"/>
    </source>
</evidence>
<dbReference type="Proteomes" id="UP000675554">
    <property type="component" value="Unassembled WGS sequence"/>
</dbReference>
<evidence type="ECO:0000256" key="4">
    <source>
        <dbReference type="ARBA" id="ARBA00023002"/>
    </source>
</evidence>
<feature type="domain" description="Enoyl reductase (ER)" evidence="13">
    <location>
        <begin position="10"/>
        <end position="336"/>
    </location>
</feature>
<comment type="caution">
    <text evidence="14">The sequence shown here is derived from an EMBL/GenBank/DDBJ whole genome shotgun (WGS) entry which is preliminary data.</text>
</comment>
<proteinExistence type="inferred from homology"/>
<evidence type="ECO:0000259" key="13">
    <source>
        <dbReference type="SMART" id="SM00829"/>
    </source>
</evidence>